<proteinExistence type="predicted"/>
<evidence type="ECO:0000259" key="1">
    <source>
        <dbReference type="Pfam" id="PF03872"/>
    </source>
</evidence>
<dbReference type="Pfam" id="PF03872">
    <property type="entry name" value="RseA_N"/>
    <property type="match status" value="1"/>
</dbReference>
<gene>
    <name evidence="2" type="ORF">DFR36_105190</name>
</gene>
<dbReference type="PANTHER" id="PTHR38104:SF1">
    <property type="entry name" value="ANTI-SIGMA-E FACTOR RSEA"/>
    <property type="match status" value="1"/>
</dbReference>
<dbReference type="Proteomes" id="UP000246483">
    <property type="component" value="Unassembled WGS sequence"/>
</dbReference>
<accession>A0A317RAJ1</accession>
<sequence length="221" mass="23147">MKDEHDLLHMREQLSAMADGELQGEGFAQAMRHAGHQEAQACWQVYHLIGDTLRQGQAVRPMTDPALLQRLRAQMASEAPSRTLATAPLQSVAPAASAAATSQRAANDPVLRWKLAAGFASLAAVAVLGWHAYTALPGGVPAGAQLASAQPKAVPAAPAAQDSVTTVARSEAAPAGEAPVMIRDPRLDELLAAHRQLGNSTAALQMPAGFLRNASFAGRER</sequence>
<organism evidence="2 3">
    <name type="scientific">Melaminivora alkalimesophila</name>
    <dbReference type="NCBI Taxonomy" id="1165852"/>
    <lineage>
        <taxon>Bacteria</taxon>
        <taxon>Pseudomonadati</taxon>
        <taxon>Pseudomonadota</taxon>
        <taxon>Betaproteobacteria</taxon>
        <taxon>Burkholderiales</taxon>
        <taxon>Comamonadaceae</taxon>
        <taxon>Melaminivora</taxon>
    </lineage>
</organism>
<dbReference type="SUPFAM" id="SSF89069">
    <property type="entry name" value="N-terminal, cytoplasmic domain of anti-sigmaE factor RseA"/>
    <property type="match status" value="1"/>
</dbReference>
<dbReference type="AlphaFoldDB" id="A0A317RAJ1"/>
<dbReference type="GO" id="GO:0016989">
    <property type="term" value="F:sigma factor antagonist activity"/>
    <property type="evidence" value="ECO:0007669"/>
    <property type="project" value="InterPro"/>
</dbReference>
<dbReference type="PANTHER" id="PTHR38104">
    <property type="match status" value="1"/>
</dbReference>
<dbReference type="EMBL" id="QGUB01000005">
    <property type="protein sequence ID" value="PWW45986.1"/>
    <property type="molecule type" value="Genomic_DNA"/>
</dbReference>
<keyword evidence="3" id="KW-1185">Reference proteome</keyword>
<dbReference type="InterPro" id="IPR036147">
    <property type="entry name" value="Anti-sigma_E_RseA_N_sf"/>
</dbReference>
<protein>
    <submittedName>
        <fullName evidence="2">RseA-like anti sigma(E) protein</fullName>
    </submittedName>
</protein>
<dbReference type="InterPro" id="IPR052383">
    <property type="entry name" value="Anti-sigma-E_RseA-like"/>
</dbReference>
<evidence type="ECO:0000313" key="3">
    <source>
        <dbReference type="Proteomes" id="UP000246483"/>
    </source>
</evidence>
<dbReference type="OrthoDB" id="8561243at2"/>
<dbReference type="CDD" id="cd16328">
    <property type="entry name" value="RseA_N"/>
    <property type="match status" value="1"/>
</dbReference>
<dbReference type="Gene3D" id="1.10.10.880">
    <property type="entry name" value="Anti sigma-E protein RseA, N-terminal domain"/>
    <property type="match status" value="1"/>
</dbReference>
<feature type="domain" description="Anti sigma-E protein RseA N-terminal" evidence="1">
    <location>
        <begin position="11"/>
        <end position="94"/>
    </location>
</feature>
<comment type="caution">
    <text evidence="2">The sequence shown here is derived from an EMBL/GenBank/DDBJ whole genome shotgun (WGS) entry which is preliminary data.</text>
</comment>
<evidence type="ECO:0000313" key="2">
    <source>
        <dbReference type="EMBL" id="PWW45986.1"/>
    </source>
</evidence>
<reference evidence="2 3" key="1">
    <citation type="submission" date="2018-05" db="EMBL/GenBank/DDBJ databases">
        <title>Genomic Encyclopedia of Type Strains, Phase IV (KMG-IV): sequencing the most valuable type-strain genomes for metagenomic binning, comparative biology and taxonomic classification.</title>
        <authorList>
            <person name="Goeker M."/>
        </authorList>
    </citation>
    <scope>NUCLEOTIDE SEQUENCE [LARGE SCALE GENOMIC DNA]</scope>
    <source>
        <strain evidence="2 3">DSM 26006</strain>
    </source>
</reference>
<dbReference type="InterPro" id="IPR005572">
    <property type="entry name" value="Anti-sigma_E_RseA_N"/>
</dbReference>
<name>A0A317RAJ1_9BURK</name>
<dbReference type="RefSeq" id="WP_110012307.1">
    <property type="nucleotide sequence ID" value="NZ_QGUB01000005.1"/>
</dbReference>